<sequence length="716" mass="80404">MPLAVIPPPNKLRVLSKLDRASRANMELSKMLYDVRDAFRNLVQAVSAPHDFTYSSSVKGGFPNHRIGRLSSLCAAVLGGHIEEQVQMARAEKEAEDVADNDDLDILQELYEAVPGHYRRDTIIPHALSIIFSTCPRYHTLYVILLEVTTGRGMQAESQAILYHLFQAVLAPVEASCYADEPPLPPIACVSHSNYLKTLRDKVVAAGVVHDRAFSRILCSVLATLPTSIRPEIWTSQAVIRLARRFRSHDYEAFIYLCHQLCEDLTTFSCSVKGKEREVFPRWNVRDRLAKWLELLCERLIASRDAQTHTPCDRVELLAIVELLSTTRASHLHLPTDNTDASKGVADPILCLAVLCLSHPYRLSLPTYSIRPLLAILHDYHGPNIDTFNPITTVSLSYISNAGDPCQLLLLINSMRSSLCRWTLTLRCERLFLLEAWFWSNVLAHLESTSPEISSHSDITSSRGVFVDELEKYRKEVVKKIEEAERMHFAGGRSIVSGVDQTPSKTLSKAQGAEFRWEELVGCWVLKTPLPANPHRSSKRSYTFEESNVEEQGEDMNTLKEHTAKQPRILATPLRRRAPSIPRSTSQSSSSYVSSRASTTPTRSSSMTTPFGESENSDVEVTSAQVEQNTKKTRTTRRRSAFASVLADANSNRVVLHRTLARHPESDKHYKVLTPFALSPKDLPFRVSPKPAVHTPSRDDLSSDDLNLFAYHSSER</sequence>
<name>A0ACB8UG50_9APHY</name>
<dbReference type="Proteomes" id="UP001055072">
    <property type="component" value="Unassembled WGS sequence"/>
</dbReference>
<evidence type="ECO:0000313" key="1">
    <source>
        <dbReference type="EMBL" id="KAI0093333.1"/>
    </source>
</evidence>
<accession>A0ACB8UG50</accession>
<keyword evidence="2" id="KW-1185">Reference proteome</keyword>
<gene>
    <name evidence="1" type="ORF">BDY19DRAFT_989980</name>
</gene>
<organism evidence="1 2">
    <name type="scientific">Irpex rosettiformis</name>
    <dbReference type="NCBI Taxonomy" id="378272"/>
    <lineage>
        <taxon>Eukaryota</taxon>
        <taxon>Fungi</taxon>
        <taxon>Dikarya</taxon>
        <taxon>Basidiomycota</taxon>
        <taxon>Agaricomycotina</taxon>
        <taxon>Agaricomycetes</taxon>
        <taxon>Polyporales</taxon>
        <taxon>Irpicaceae</taxon>
        <taxon>Irpex</taxon>
    </lineage>
</organism>
<evidence type="ECO:0000313" key="2">
    <source>
        <dbReference type="Proteomes" id="UP001055072"/>
    </source>
</evidence>
<protein>
    <submittedName>
        <fullName evidence="1">Uncharacterized protein</fullName>
    </submittedName>
</protein>
<comment type="caution">
    <text evidence="1">The sequence shown here is derived from an EMBL/GenBank/DDBJ whole genome shotgun (WGS) entry which is preliminary data.</text>
</comment>
<reference evidence="1" key="1">
    <citation type="journal article" date="2021" name="Environ. Microbiol.">
        <title>Gene family expansions and transcriptome signatures uncover fungal adaptations to wood decay.</title>
        <authorList>
            <person name="Hage H."/>
            <person name="Miyauchi S."/>
            <person name="Viragh M."/>
            <person name="Drula E."/>
            <person name="Min B."/>
            <person name="Chaduli D."/>
            <person name="Navarro D."/>
            <person name="Favel A."/>
            <person name="Norest M."/>
            <person name="Lesage-Meessen L."/>
            <person name="Balint B."/>
            <person name="Merenyi Z."/>
            <person name="de Eugenio L."/>
            <person name="Morin E."/>
            <person name="Martinez A.T."/>
            <person name="Baldrian P."/>
            <person name="Stursova M."/>
            <person name="Martinez M.J."/>
            <person name="Novotny C."/>
            <person name="Magnuson J.K."/>
            <person name="Spatafora J.W."/>
            <person name="Maurice S."/>
            <person name="Pangilinan J."/>
            <person name="Andreopoulos W."/>
            <person name="LaButti K."/>
            <person name="Hundley H."/>
            <person name="Na H."/>
            <person name="Kuo A."/>
            <person name="Barry K."/>
            <person name="Lipzen A."/>
            <person name="Henrissat B."/>
            <person name="Riley R."/>
            <person name="Ahrendt S."/>
            <person name="Nagy L.G."/>
            <person name="Grigoriev I.V."/>
            <person name="Martin F."/>
            <person name="Rosso M.N."/>
        </authorList>
    </citation>
    <scope>NUCLEOTIDE SEQUENCE</scope>
    <source>
        <strain evidence="1">CBS 384.51</strain>
    </source>
</reference>
<proteinExistence type="predicted"/>
<dbReference type="EMBL" id="MU274902">
    <property type="protein sequence ID" value="KAI0093333.1"/>
    <property type="molecule type" value="Genomic_DNA"/>
</dbReference>